<sequence>MMTSNPDDCRKHLVAINKLGTMTTALELWRASGLRGRYSVALHLRNELEQVYTRFREGRCHLVTISAKLYSHQPAKLNLRTRPSPDTYYIEGDRGNLERNNSDNPDGDVSEVGISNHSSYSSLN</sequence>
<reference evidence="2 3" key="1">
    <citation type="journal article" date="2024" name="BMC Genomics">
        <title>De novo assembly and annotation of Popillia japonica's genome with initial clues to its potential as an invasive pest.</title>
        <authorList>
            <person name="Cucini C."/>
            <person name="Boschi S."/>
            <person name="Funari R."/>
            <person name="Cardaioli E."/>
            <person name="Iannotti N."/>
            <person name="Marturano G."/>
            <person name="Paoli F."/>
            <person name="Bruttini M."/>
            <person name="Carapelli A."/>
            <person name="Frati F."/>
            <person name="Nardi F."/>
        </authorList>
    </citation>
    <scope>NUCLEOTIDE SEQUENCE [LARGE SCALE GENOMIC DNA]</scope>
    <source>
        <strain evidence="2">DMR45628</strain>
    </source>
</reference>
<evidence type="ECO:0000256" key="1">
    <source>
        <dbReference type="SAM" id="MobiDB-lite"/>
    </source>
</evidence>
<dbReference type="Proteomes" id="UP001458880">
    <property type="component" value="Unassembled WGS sequence"/>
</dbReference>
<feature type="compositionally biased region" description="Polar residues" evidence="1">
    <location>
        <begin position="113"/>
        <end position="124"/>
    </location>
</feature>
<organism evidence="2 3">
    <name type="scientific">Popillia japonica</name>
    <name type="common">Japanese beetle</name>
    <dbReference type="NCBI Taxonomy" id="7064"/>
    <lineage>
        <taxon>Eukaryota</taxon>
        <taxon>Metazoa</taxon>
        <taxon>Ecdysozoa</taxon>
        <taxon>Arthropoda</taxon>
        <taxon>Hexapoda</taxon>
        <taxon>Insecta</taxon>
        <taxon>Pterygota</taxon>
        <taxon>Neoptera</taxon>
        <taxon>Endopterygota</taxon>
        <taxon>Coleoptera</taxon>
        <taxon>Polyphaga</taxon>
        <taxon>Scarabaeiformia</taxon>
        <taxon>Scarabaeidae</taxon>
        <taxon>Rutelinae</taxon>
        <taxon>Popillia</taxon>
    </lineage>
</organism>
<evidence type="ECO:0000313" key="3">
    <source>
        <dbReference type="Proteomes" id="UP001458880"/>
    </source>
</evidence>
<protein>
    <submittedName>
        <fullName evidence="2">Uncharacterized protein</fullName>
    </submittedName>
</protein>
<feature type="region of interest" description="Disordered" evidence="1">
    <location>
        <begin position="78"/>
        <end position="124"/>
    </location>
</feature>
<proteinExistence type="predicted"/>
<keyword evidence="3" id="KW-1185">Reference proteome</keyword>
<gene>
    <name evidence="2" type="ORF">QE152_g25771</name>
</gene>
<comment type="caution">
    <text evidence="2">The sequence shown here is derived from an EMBL/GenBank/DDBJ whole genome shotgun (WGS) entry which is preliminary data.</text>
</comment>
<evidence type="ECO:0000313" key="2">
    <source>
        <dbReference type="EMBL" id="KAK9710875.1"/>
    </source>
</evidence>
<dbReference type="EMBL" id="JASPKY010000287">
    <property type="protein sequence ID" value="KAK9710875.1"/>
    <property type="molecule type" value="Genomic_DNA"/>
</dbReference>
<name>A0AAW1K0F8_POPJA</name>
<accession>A0AAW1K0F8</accession>
<dbReference type="AlphaFoldDB" id="A0AAW1K0F8"/>
<feature type="compositionally biased region" description="Basic and acidic residues" evidence="1">
    <location>
        <begin position="91"/>
        <end position="101"/>
    </location>
</feature>